<keyword evidence="3" id="KW-1185">Reference proteome</keyword>
<feature type="signal peptide" evidence="1">
    <location>
        <begin position="1"/>
        <end position="21"/>
    </location>
</feature>
<protein>
    <submittedName>
        <fullName evidence="2">Uncharacterized protein</fullName>
    </submittedName>
</protein>
<dbReference type="AlphaFoldDB" id="A0AAD5V1C7"/>
<reference evidence="2" key="1">
    <citation type="submission" date="2022-07" db="EMBL/GenBank/DDBJ databases">
        <title>Genome Sequence of Physisporinus lineatus.</title>
        <authorList>
            <person name="Buettner E."/>
        </authorList>
    </citation>
    <scope>NUCLEOTIDE SEQUENCE</scope>
    <source>
        <strain evidence="2">VT162</strain>
    </source>
</reference>
<evidence type="ECO:0000313" key="3">
    <source>
        <dbReference type="Proteomes" id="UP001212997"/>
    </source>
</evidence>
<dbReference type="Proteomes" id="UP001212997">
    <property type="component" value="Unassembled WGS sequence"/>
</dbReference>
<name>A0AAD5V1C7_9APHY</name>
<gene>
    <name evidence="2" type="ORF">NLI96_g6293</name>
</gene>
<evidence type="ECO:0000313" key="2">
    <source>
        <dbReference type="EMBL" id="KAJ3483476.1"/>
    </source>
</evidence>
<feature type="chain" id="PRO_5042133395" evidence="1">
    <location>
        <begin position="22"/>
        <end position="242"/>
    </location>
</feature>
<organism evidence="2 3">
    <name type="scientific">Meripilus lineatus</name>
    <dbReference type="NCBI Taxonomy" id="2056292"/>
    <lineage>
        <taxon>Eukaryota</taxon>
        <taxon>Fungi</taxon>
        <taxon>Dikarya</taxon>
        <taxon>Basidiomycota</taxon>
        <taxon>Agaricomycotina</taxon>
        <taxon>Agaricomycetes</taxon>
        <taxon>Polyporales</taxon>
        <taxon>Meripilaceae</taxon>
        <taxon>Meripilus</taxon>
    </lineage>
</organism>
<dbReference type="EMBL" id="JANAWD010000227">
    <property type="protein sequence ID" value="KAJ3483476.1"/>
    <property type="molecule type" value="Genomic_DNA"/>
</dbReference>
<keyword evidence="1" id="KW-0732">Signal</keyword>
<proteinExistence type="predicted"/>
<accession>A0AAD5V1C7</accession>
<evidence type="ECO:0000256" key="1">
    <source>
        <dbReference type="SAM" id="SignalP"/>
    </source>
</evidence>
<sequence length="242" mass="26062">MRFFTEIFTLFAILASYTVCAAPTQAGVVRRLTNAERFARGLGPAPPVFKRVLPGVETPTRAYEVEKRAKPSGTPPVNYSGRIQIRNKDGSSLGYVVNNPSGVSGSNFGGPQNELHVTFTTTSSGAGPFDIIATNPKFPPPYFIGGAGTTVSGEFNAVSFQHVQQTSPGSRPFAGGESAIWSLNTSTKELTPQWVNPDGSKPKTFIGFDIRNNGLFLTADIANFNAHHTWPISEVHFFIVPV</sequence>
<comment type="caution">
    <text evidence="2">The sequence shown here is derived from an EMBL/GenBank/DDBJ whole genome shotgun (WGS) entry which is preliminary data.</text>
</comment>